<name>A0AAW7IHW3_9BACI</name>
<dbReference type="RefSeq" id="WP_289320381.1">
    <property type="nucleotide sequence ID" value="NZ_JAUCEY010000008.1"/>
</dbReference>
<protein>
    <recommendedName>
        <fullName evidence="3">DinB family protein</fullName>
    </recommendedName>
</protein>
<sequence length="50" mass="5721">MKWAEIREGLQKEYVTLFTEIETIDLVKWLTNLNATIAHSAYHLGALGKC</sequence>
<dbReference type="AlphaFoldDB" id="A0AAW7IHW3"/>
<evidence type="ECO:0000313" key="1">
    <source>
        <dbReference type="EMBL" id="MDM5453660.1"/>
    </source>
</evidence>
<comment type="caution">
    <text evidence="1">The sequence shown here is derived from an EMBL/GenBank/DDBJ whole genome shotgun (WGS) entry which is preliminary data.</text>
</comment>
<dbReference type="Proteomes" id="UP001234602">
    <property type="component" value="Unassembled WGS sequence"/>
</dbReference>
<dbReference type="EMBL" id="JAUCEY010000008">
    <property type="protein sequence ID" value="MDM5453660.1"/>
    <property type="molecule type" value="Genomic_DNA"/>
</dbReference>
<evidence type="ECO:0008006" key="3">
    <source>
        <dbReference type="Google" id="ProtNLM"/>
    </source>
</evidence>
<accession>A0AAW7IHW3</accession>
<gene>
    <name evidence="1" type="ORF">QUF89_16000</name>
</gene>
<proteinExistence type="predicted"/>
<reference evidence="1" key="1">
    <citation type="submission" date="2023-06" db="EMBL/GenBank/DDBJ databases">
        <title>Comparative genomics of Bacillaceae isolates and their secondary metabolite potential.</title>
        <authorList>
            <person name="Song L."/>
            <person name="Nielsen L.J."/>
            <person name="Mohite O."/>
            <person name="Xu X."/>
            <person name="Weber T."/>
            <person name="Kovacs A.T."/>
        </authorList>
    </citation>
    <scope>NUCLEOTIDE SEQUENCE</scope>
    <source>
        <strain evidence="1">D8_B_37</strain>
    </source>
</reference>
<organism evidence="1 2">
    <name type="scientific">Peribacillus simplex</name>
    <dbReference type="NCBI Taxonomy" id="1478"/>
    <lineage>
        <taxon>Bacteria</taxon>
        <taxon>Bacillati</taxon>
        <taxon>Bacillota</taxon>
        <taxon>Bacilli</taxon>
        <taxon>Bacillales</taxon>
        <taxon>Bacillaceae</taxon>
        <taxon>Peribacillus</taxon>
    </lineage>
</organism>
<evidence type="ECO:0000313" key="2">
    <source>
        <dbReference type="Proteomes" id="UP001234602"/>
    </source>
</evidence>